<dbReference type="KEGG" id="dya:Dyak_GE18995"/>
<evidence type="ECO:0000313" key="2">
    <source>
        <dbReference type="Proteomes" id="UP000002282"/>
    </source>
</evidence>
<gene>
    <name evidence="1" type="primary">Dyak\GE18995</name>
    <name evidence="1" type="synonym">dyak_GLEANR_2776</name>
    <name evidence="1" type="synonym">GE18995</name>
    <name evidence="1" type="ORF">Dyak_GE18995</name>
</gene>
<dbReference type="GO" id="GO:0000785">
    <property type="term" value="C:chromatin"/>
    <property type="evidence" value="ECO:0007669"/>
    <property type="project" value="EnsemblMetazoa"/>
</dbReference>
<dbReference type="GO" id="GO:0007141">
    <property type="term" value="P:male meiosis I"/>
    <property type="evidence" value="ECO:0007669"/>
    <property type="project" value="EnsemblMetazoa"/>
</dbReference>
<dbReference type="GO" id="GO:0090575">
    <property type="term" value="C:RNA polymerase II transcription regulator complex"/>
    <property type="evidence" value="ECO:0007669"/>
    <property type="project" value="EnsemblMetazoa"/>
</dbReference>
<proteinExistence type="predicted"/>
<name>A0A0R1DSZ5_DROYA</name>
<reference evidence="1 2" key="1">
    <citation type="journal article" date="2007" name="Nature">
        <title>Evolution of genes and genomes on the Drosophila phylogeny.</title>
        <authorList>
            <consortium name="Drosophila 12 Genomes Consortium"/>
            <person name="Clark A.G."/>
            <person name="Eisen M.B."/>
            <person name="Smith D.R."/>
            <person name="Bergman C.M."/>
            <person name="Oliver B."/>
            <person name="Markow T.A."/>
            <person name="Kaufman T.C."/>
            <person name="Kellis M."/>
            <person name="Gelbart W."/>
            <person name="Iyer V.N."/>
            <person name="Pollard D.A."/>
            <person name="Sackton T.B."/>
            <person name="Larracuente A.M."/>
            <person name="Singh N.D."/>
            <person name="Abad J.P."/>
            <person name="Abt D.N."/>
            <person name="Adryan B."/>
            <person name="Aguade M."/>
            <person name="Akashi H."/>
            <person name="Anderson W.W."/>
            <person name="Aquadro C.F."/>
            <person name="Ardell D.H."/>
            <person name="Arguello R."/>
            <person name="Artieri C.G."/>
            <person name="Barbash D.A."/>
            <person name="Barker D."/>
            <person name="Barsanti P."/>
            <person name="Batterham P."/>
            <person name="Batzoglou S."/>
            <person name="Begun D."/>
            <person name="Bhutkar A."/>
            <person name="Blanco E."/>
            <person name="Bosak S.A."/>
            <person name="Bradley R.K."/>
            <person name="Brand A.D."/>
            <person name="Brent M.R."/>
            <person name="Brooks A.N."/>
            <person name="Brown R.H."/>
            <person name="Butlin R.K."/>
            <person name="Caggese C."/>
            <person name="Calvi B.R."/>
            <person name="Bernardo de Carvalho A."/>
            <person name="Caspi A."/>
            <person name="Castrezana S."/>
            <person name="Celniker S.E."/>
            <person name="Chang J.L."/>
            <person name="Chapple C."/>
            <person name="Chatterji S."/>
            <person name="Chinwalla A."/>
            <person name="Civetta A."/>
            <person name="Clifton S.W."/>
            <person name="Comeron J.M."/>
            <person name="Costello J.C."/>
            <person name="Coyne J.A."/>
            <person name="Daub J."/>
            <person name="David R.G."/>
            <person name="Delcher A.L."/>
            <person name="Delehaunty K."/>
            <person name="Do C.B."/>
            <person name="Ebling H."/>
            <person name="Edwards K."/>
            <person name="Eickbush T."/>
            <person name="Evans J.D."/>
            <person name="Filipski A."/>
            <person name="Findeiss S."/>
            <person name="Freyhult E."/>
            <person name="Fulton L."/>
            <person name="Fulton R."/>
            <person name="Garcia A.C."/>
            <person name="Gardiner A."/>
            <person name="Garfield D.A."/>
            <person name="Garvin B.E."/>
            <person name="Gibson G."/>
            <person name="Gilbert D."/>
            <person name="Gnerre S."/>
            <person name="Godfrey J."/>
            <person name="Good R."/>
            <person name="Gotea V."/>
            <person name="Gravely B."/>
            <person name="Greenberg A.J."/>
            <person name="Griffiths-Jones S."/>
            <person name="Gross S."/>
            <person name="Guigo R."/>
            <person name="Gustafson E.A."/>
            <person name="Haerty W."/>
            <person name="Hahn M.W."/>
            <person name="Halligan D.L."/>
            <person name="Halpern A.L."/>
            <person name="Halter G.M."/>
            <person name="Han M.V."/>
            <person name="Heger A."/>
            <person name="Hillier L."/>
            <person name="Hinrichs A.S."/>
            <person name="Holmes I."/>
            <person name="Hoskins R.A."/>
            <person name="Hubisz M.J."/>
            <person name="Hultmark D."/>
            <person name="Huntley M.A."/>
            <person name="Jaffe D.B."/>
            <person name="Jagadeeshan S."/>
            <person name="Jeck W.R."/>
            <person name="Johnson J."/>
            <person name="Jones C.D."/>
            <person name="Jordan W.C."/>
            <person name="Karpen G.H."/>
            <person name="Kataoka E."/>
            <person name="Keightley P.D."/>
            <person name="Kheradpour P."/>
            <person name="Kirkness E.F."/>
            <person name="Koerich L.B."/>
            <person name="Kristiansen K."/>
            <person name="Kudrna D."/>
            <person name="Kulathinal R.J."/>
            <person name="Kumar S."/>
            <person name="Kwok R."/>
            <person name="Lander E."/>
            <person name="Langley C.H."/>
            <person name="Lapoint R."/>
            <person name="Lazzaro B.P."/>
            <person name="Lee S.J."/>
            <person name="Levesque L."/>
            <person name="Li R."/>
            <person name="Lin C.F."/>
            <person name="Lin M.F."/>
            <person name="Lindblad-Toh K."/>
            <person name="Llopart A."/>
            <person name="Long M."/>
            <person name="Low L."/>
            <person name="Lozovsky E."/>
            <person name="Lu J."/>
            <person name="Luo M."/>
            <person name="Machado C.A."/>
            <person name="Makalowski W."/>
            <person name="Marzo M."/>
            <person name="Matsuda M."/>
            <person name="Matzkin L."/>
            <person name="McAllister B."/>
            <person name="McBride C.S."/>
            <person name="McKernan B."/>
            <person name="McKernan K."/>
            <person name="Mendez-Lago M."/>
            <person name="Minx P."/>
            <person name="Mollenhauer M.U."/>
            <person name="Montooth K."/>
            <person name="Mount S.M."/>
            <person name="Mu X."/>
            <person name="Myers E."/>
            <person name="Negre B."/>
            <person name="Newfeld S."/>
            <person name="Nielsen R."/>
            <person name="Noor M.A."/>
            <person name="O'Grady P."/>
            <person name="Pachter L."/>
            <person name="Papaceit M."/>
            <person name="Parisi M.J."/>
            <person name="Parisi M."/>
            <person name="Parts L."/>
            <person name="Pedersen J.S."/>
            <person name="Pesole G."/>
            <person name="Phillippy A.M."/>
            <person name="Ponting C.P."/>
            <person name="Pop M."/>
            <person name="Porcelli D."/>
            <person name="Powell J.R."/>
            <person name="Prohaska S."/>
            <person name="Pruitt K."/>
            <person name="Puig M."/>
            <person name="Quesneville H."/>
            <person name="Ram K.R."/>
            <person name="Rand D."/>
            <person name="Rasmussen M.D."/>
            <person name="Reed L.K."/>
            <person name="Reenan R."/>
            <person name="Reily A."/>
            <person name="Remington K.A."/>
            <person name="Rieger T.T."/>
            <person name="Ritchie M.G."/>
            <person name="Robin C."/>
            <person name="Rogers Y.H."/>
            <person name="Rohde C."/>
            <person name="Rozas J."/>
            <person name="Rubenfield M.J."/>
            <person name="Ruiz A."/>
            <person name="Russo S."/>
            <person name="Salzberg S.L."/>
            <person name="Sanchez-Gracia A."/>
            <person name="Saranga D.J."/>
            <person name="Sato H."/>
            <person name="Schaeffer S.W."/>
            <person name="Schatz M.C."/>
            <person name="Schlenke T."/>
            <person name="Schwartz R."/>
            <person name="Segarra C."/>
            <person name="Singh R.S."/>
            <person name="Sirot L."/>
            <person name="Sirota M."/>
            <person name="Sisneros N.B."/>
            <person name="Smith C.D."/>
            <person name="Smith T.F."/>
            <person name="Spieth J."/>
            <person name="Stage D.E."/>
            <person name="Stark A."/>
            <person name="Stephan W."/>
            <person name="Strausberg R.L."/>
            <person name="Strempel S."/>
            <person name="Sturgill D."/>
            <person name="Sutton G."/>
            <person name="Sutton G.G."/>
            <person name="Tao W."/>
            <person name="Teichmann S."/>
            <person name="Tobari Y.N."/>
            <person name="Tomimura Y."/>
            <person name="Tsolas J.M."/>
            <person name="Valente V.L."/>
            <person name="Venter E."/>
            <person name="Venter J.C."/>
            <person name="Vicario S."/>
            <person name="Vieira F.G."/>
            <person name="Vilella A.J."/>
            <person name="Villasante A."/>
            <person name="Walenz B."/>
            <person name="Wang J."/>
            <person name="Wasserman M."/>
            <person name="Watts T."/>
            <person name="Wilson D."/>
            <person name="Wilson R.K."/>
            <person name="Wing R.A."/>
            <person name="Wolfner M.F."/>
            <person name="Wong A."/>
            <person name="Wong G.K."/>
            <person name="Wu C.I."/>
            <person name="Wu G."/>
            <person name="Yamamoto D."/>
            <person name="Yang H.P."/>
            <person name="Yang S.P."/>
            <person name="Yorke J.A."/>
            <person name="Yoshida K."/>
            <person name="Zdobnov E."/>
            <person name="Zhang P."/>
            <person name="Zhang Y."/>
            <person name="Zimin A.V."/>
            <person name="Baldwin J."/>
            <person name="Abdouelleil A."/>
            <person name="Abdulkadir J."/>
            <person name="Abebe A."/>
            <person name="Abera B."/>
            <person name="Abreu J."/>
            <person name="Acer S.C."/>
            <person name="Aftuck L."/>
            <person name="Alexander A."/>
            <person name="An P."/>
            <person name="Anderson E."/>
            <person name="Anderson S."/>
            <person name="Arachi H."/>
            <person name="Azer M."/>
            <person name="Bachantsang P."/>
            <person name="Barry A."/>
            <person name="Bayul T."/>
            <person name="Berlin A."/>
            <person name="Bessette D."/>
            <person name="Bloom T."/>
            <person name="Blye J."/>
            <person name="Boguslavskiy L."/>
            <person name="Bonnet C."/>
            <person name="Boukhgalter B."/>
            <person name="Bourzgui I."/>
            <person name="Brown A."/>
            <person name="Cahill P."/>
            <person name="Channer S."/>
            <person name="Cheshatsang Y."/>
            <person name="Chuda L."/>
            <person name="Citroen M."/>
            <person name="Collymore A."/>
            <person name="Cooke P."/>
            <person name="Costello M."/>
            <person name="D'Aco K."/>
            <person name="Daza R."/>
            <person name="De Haan G."/>
            <person name="DeGray S."/>
            <person name="DeMaso C."/>
            <person name="Dhargay N."/>
            <person name="Dooley K."/>
            <person name="Dooley E."/>
            <person name="Doricent M."/>
            <person name="Dorje P."/>
            <person name="Dorjee K."/>
            <person name="Dupes A."/>
            <person name="Elong R."/>
            <person name="Falk J."/>
            <person name="Farina A."/>
            <person name="Faro S."/>
            <person name="Ferguson D."/>
            <person name="Fisher S."/>
            <person name="Foley C.D."/>
            <person name="Franke A."/>
            <person name="Friedrich D."/>
            <person name="Gadbois L."/>
            <person name="Gearin G."/>
            <person name="Gearin C.R."/>
            <person name="Giannoukos G."/>
            <person name="Goode T."/>
            <person name="Graham J."/>
            <person name="Grandbois E."/>
            <person name="Grewal S."/>
            <person name="Gyaltsen K."/>
            <person name="Hafez N."/>
            <person name="Hagos B."/>
            <person name="Hall J."/>
            <person name="Henson C."/>
            <person name="Hollinger A."/>
            <person name="Honan T."/>
            <person name="Huard M.D."/>
            <person name="Hughes L."/>
            <person name="Hurhula B."/>
            <person name="Husby M.E."/>
            <person name="Kamat A."/>
            <person name="Kanga B."/>
            <person name="Kashin S."/>
            <person name="Khazanovich D."/>
            <person name="Kisner P."/>
            <person name="Lance K."/>
            <person name="Lara M."/>
            <person name="Lee W."/>
            <person name="Lennon N."/>
            <person name="Letendre F."/>
            <person name="LeVine R."/>
            <person name="Lipovsky A."/>
            <person name="Liu X."/>
            <person name="Liu J."/>
            <person name="Liu S."/>
            <person name="Lokyitsang T."/>
            <person name="Lokyitsang Y."/>
            <person name="Lubonja R."/>
            <person name="Lui A."/>
            <person name="MacDonald P."/>
            <person name="Magnisalis V."/>
            <person name="Maru K."/>
            <person name="Matthews C."/>
            <person name="McCusker W."/>
            <person name="McDonough S."/>
            <person name="Mehta T."/>
            <person name="Meldrim J."/>
            <person name="Meneus L."/>
            <person name="Mihai O."/>
            <person name="Mihalev A."/>
            <person name="Mihova T."/>
            <person name="Mittelman R."/>
            <person name="Mlenga V."/>
            <person name="Montmayeur A."/>
            <person name="Mulrain L."/>
            <person name="Navidi A."/>
            <person name="Naylor J."/>
            <person name="Negash T."/>
            <person name="Nguyen T."/>
            <person name="Nguyen N."/>
            <person name="Nicol R."/>
            <person name="Norbu C."/>
            <person name="Norbu N."/>
            <person name="Novod N."/>
            <person name="O'Neill B."/>
            <person name="Osman S."/>
            <person name="Markiewicz E."/>
            <person name="Oyono O.L."/>
            <person name="Patti C."/>
            <person name="Phunkhang P."/>
            <person name="Pierre F."/>
            <person name="Priest M."/>
            <person name="Raghuraman S."/>
            <person name="Rege F."/>
            <person name="Reyes R."/>
            <person name="Rise C."/>
            <person name="Rogov P."/>
            <person name="Ross K."/>
            <person name="Ryan E."/>
            <person name="Settipalli S."/>
            <person name="Shea T."/>
            <person name="Sherpa N."/>
            <person name="Shi L."/>
            <person name="Shih D."/>
            <person name="Sparrow T."/>
            <person name="Spaulding J."/>
            <person name="Stalker J."/>
            <person name="Stange-Thomann N."/>
            <person name="Stavropoulos S."/>
            <person name="Stone C."/>
            <person name="Strader C."/>
            <person name="Tesfaye S."/>
            <person name="Thomson T."/>
            <person name="Thoulutsang Y."/>
            <person name="Thoulutsang D."/>
            <person name="Topham K."/>
            <person name="Topping I."/>
            <person name="Tsamla T."/>
            <person name="Vassiliev H."/>
            <person name="Vo A."/>
            <person name="Wangchuk T."/>
            <person name="Wangdi T."/>
            <person name="Weiand M."/>
            <person name="Wilkinson J."/>
            <person name="Wilson A."/>
            <person name="Yadav S."/>
            <person name="Young G."/>
            <person name="Yu Q."/>
            <person name="Zembek L."/>
            <person name="Zhong D."/>
            <person name="Zimmer A."/>
            <person name="Zwirko Z."/>
            <person name="Jaffe D.B."/>
            <person name="Alvarez P."/>
            <person name="Brockman W."/>
            <person name="Butler J."/>
            <person name="Chin C."/>
            <person name="Gnerre S."/>
            <person name="Grabherr M."/>
            <person name="Kleber M."/>
            <person name="Mauceli E."/>
            <person name="MacCallum I."/>
        </authorList>
    </citation>
    <scope>NUCLEOTIDE SEQUENCE [LARGE SCALE GENOMIC DNA]</scope>
    <source>
        <strain evidence="2">Tai18E2 / Tucson 14021-0261.01</strain>
    </source>
</reference>
<organism evidence="1 2">
    <name type="scientific">Drosophila yakuba</name>
    <name type="common">Fruit fly</name>
    <dbReference type="NCBI Taxonomy" id="7245"/>
    <lineage>
        <taxon>Eukaryota</taxon>
        <taxon>Metazoa</taxon>
        <taxon>Ecdysozoa</taxon>
        <taxon>Arthropoda</taxon>
        <taxon>Hexapoda</taxon>
        <taxon>Insecta</taxon>
        <taxon>Pterygota</taxon>
        <taxon>Neoptera</taxon>
        <taxon>Endopterygota</taxon>
        <taxon>Diptera</taxon>
        <taxon>Brachycera</taxon>
        <taxon>Muscomorpha</taxon>
        <taxon>Ephydroidea</taxon>
        <taxon>Drosophilidae</taxon>
        <taxon>Drosophila</taxon>
        <taxon>Sophophora</taxon>
    </lineage>
</organism>
<dbReference type="AlphaFoldDB" id="A0A0R1DSZ5"/>
<reference evidence="1 2" key="2">
    <citation type="journal article" date="2007" name="PLoS Biol.">
        <title>Principles of genome evolution in the Drosophila melanogaster species group.</title>
        <authorList>
            <person name="Ranz J.M."/>
            <person name="Maurin D."/>
            <person name="Chan Y.S."/>
            <person name="von Grotthuss M."/>
            <person name="Hillier L.W."/>
            <person name="Roote J."/>
            <person name="Ashburner M."/>
            <person name="Bergman C.M."/>
        </authorList>
    </citation>
    <scope>NUCLEOTIDE SEQUENCE [LARGE SCALE GENOMIC DNA]</scope>
    <source>
        <strain evidence="2">Tai18E2 / Tucson 14021-0261.01</strain>
    </source>
</reference>
<dbReference type="EMBL" id="CM000157">
    <property type="protein sequence ID" value="KRJ98099.1"/>
    <property type="molecule type" value="Genomic_DNA"/>
</dbReference>
<dbReference type="GO" id="GO:0007283">
    <property type="term" value="P:spermatogenesis"/>
    <property type="evidence" value="ECO:0007669"/>
    <property type="project" value="EnsemblMetazoa"/>
</dbReference>
<accession>A0A0R1DSZ5</accession>
<dbReference type="OrthoDB" id="6283463at2759"/>
<protein>
    <submittedName>
        <fullName evidence="1">Uncharacterized protein, isoform B</fullName>
    </submittedName>
</protein>
<keyword evidence="2" id="KW-1185">Reference proteome</keyword>
<dbReference type="Proteomes" id="UP000002282">
    <property type="component" value="Chromosome 2L"/>
</dbReference>
<dbReference type="GO" id="GO:0045944">
    <property type="term" value="P:positive regulation of transcription by RNA polymerase II"/>
    <property type="evidence" value="ECO:0007669"/>
    <property type="project" value="EnsemblMetazoa"/>
</dbReference>
<evidence type="ECO:0000313" key="1">
    <source>
        <dbReference type="EMBL" id="KRJ98099.1"/>
    </source>
</evidence>
<sequence length="249" mass="27297">MRYSIHSWKTFRQHHVNAEEEKCGQERGPEGQGPRTGWRERMLLQEVAVHQELLRLLSIHGDLHHVLSLHWNTEVRKLVDSNSGAKNSSAVKRQKAAAMSAKAAAAAAKAGIGVQAKGLPVGGSAVALPGKAPPNFGLVAGKQSMAVPMNIPISRPMATSATPARVMKHPAETQPANAIIPVRQDDRRERNLFVQPVNAALLECMLIQATEAEQLGLNELQVGQLVLDEFLCGYKKILEKICEYSKDYY</sequence>